<name>A0A8E2D307_9PORP</name>
<protein>
    <recommendedName>
        <fullName evidence="6">RagB/SusD domain-containing protein</fullName>
    </recommendedName>
</protein>
<evidence type="ECO:0000256" key="5">
    <source>
        <dbReference type="ARBA" id="ARBA00023237"/>
    </source>
</evidence>
<keyword evidence="5" id="KW-0998">Cell outer membrane</keyword>
<gene>
    <name evidence="7" type="ORF">F5613_000637</name>
</gene>
<keyword evidence="4" id="KW-0472">Membrane</keyword>
<keyword evidence="3" id="KW-0732">Signal</keyword>
<reference evidence="7 8" key="1">
    <citation type="submission" date="2020-07" db="EMBL/GenBank/DDBJ databases">
        <title>Genomic Encyclopedia of Type Strains, Phase IV (KMG-IV): sequencing the most valuable type-strain genomes for metagenomic binning, comparative biology and taxonomic classification.</title>
        <authorList>
            <person name="Goeker M."/>
        </authorList>
    </citation>
    <scope>NUCLEOTIDE SEQUENCE [LARGE SCALE GENOMIC DNA]</scope>
    <source>
        <strain evidence="7 8">DSM 23697</strain>
    </source>
</reference>
<evidence type="ECO:0000256" key="1">
    <source>
        <dbReference type="ARBA" id="ARBA00004442"/>
    </source>
</evidence>
<comment type="subcellular location">
    <subcellularLocation>
        <location evidence="1">Cell outer membrane</location>
    </subcellularLocation>
</comment>
<dbReference type="Gene3D" id="1.25.40.390">
    <property type="match status" value="1"/>
</dbReference>
<dbReference type="AlphaFoldDB" id="A0A8E2D307"/>
<accession>A0A8E2D307</accession>
<evidence type="ECO:0000313" key="7">
    <source>
        <dbReference type="EMBL" id="NYI48592.1"/>
    </source>
</evidence>
<dbReference type="InterPro" id="IPR012944">
    <property type="entry name" value="SusD_RagB_dom"/>
</dbReference>
<proteinExistence type="inferred from homology"/>
<evidence type="ECO:0000256" key="4">
    <source>
        <dbReference type="ARBA" id="ARBA00023136"/>
    </source>
</evidence>
<organism evidence="7 8">
    <name type="scientific">Macellibacteroides fermentans</name>
    <dbReference type="NCBI Taxonomy" id="879969"/>
    <lineage>
        <taxon>Bacteria</taxon>
        <taxon>Pseudomonadati</taxon>
        <taxon>Bacteroidota</taxon>
        <taxon>Bacteroidia</taxon>
        <taxon>Bacteroidales</taxon>
        <taxon>Porphyromonadaceae</taxon>
        <taxon>Macellibacteroides</taxon>
    </lineage>
</organism>
<evidence type="ECO:0000313" key="8">
    <source>
        <dbReference type="Proteomes" id="UP000574332"/>
    </source>
</evidence>
<dbReference type="InterPro" id="IPR011990">
    <property type="entry name" value="TPR-like_helical_dom_sf"/>
</dbReference>
<dbReference type="SUPFAM" id="SSF48452">
    <property type="entry name" value="TPR-like"/>
    <property type="match status" value="1"/>
</dbReference>
<keyword evidence="8" id="KW-1185">Reference proteome</keyword>
<dbReference type="EMBL" id="JACCCY010000001">
    <property type="protein sequence ID" value="NYI48592.1"/>
    <property type="molecule type" value="Genomic_DNA"/>
</dbReference>
<dbReference type="Pfam" id="PF07980">
    <property type="entry name" value="SusD_RagB"/>
    <property type="match status" value="1"/>
</dbReference>
<sequence>MKRKKRIKILKGLHIGKRLIKWSKKREYYKQLAEEIMIHRRVELWGEGFRFTDLKRLNLPLDRTGSNHEAAIAIKLSEPAGSKEWQYMIPQDELNANPLMTQNE</sequence>
<dbReference type="Proteomes" id="UP000574332">
    <property type="component" value="Unassembled WGS sequence"/>
</dbReference>
<evidence type="ECO:0000256" key="2">
    <source>
        <dbReference type="ARBA" id="ARBA00006275"/>
    </source>
</evidence>
<comment type="similarity">
    <text evidence="2">Belongs to the SusD family.</text>
</comment>
<dbReference type="GO" id="GO:0009279">
    <property type="term" value="C:cell outer membrane"/>
    <property type="evidence" value="ECO:0007669"/>
    <property type="project" value="UniProtKB-SubCell"/>
</dbReference>
<comment type="caution">
    <text evidence="7">The sequence shown here is derived from an EMBL/GenBank/DDBJ whole genome shotgun (WGS) entry which is preliminary data.</text>
</comment>
<evidence type="ECO:0000256" key="3">
    <source>
        <dbReference type="ARBA" id="ARBA00022729"/>
    </source>
</evidence>
<feature type="domain" description="RagB/SusD" evidence="6">
    <location>
        <begin position="31"/>
        <end position="103"/>
    </location>
</feature>
<evidence type="ECO:0000259" key="6">
    <source>
        <dbReference type="Pfam" id="PF07980"/>
    </source>
</evidence>